<keyword evidence="1" id="KW-0472">Membrane</keyword>
<reference evidence="2 3" key="1">
    <citation type="submission" date="2020-05" db="EMBL/GenBank/DDBJ databases">
        <title>Horizontal transmission and recombination maintain forever young bacterial symbiont genomes.</title>
        <authorList>
            <person name="Russell S.L."/>
            <person name="Pepper-Tunick E."/>
            <person name="Svedberg J."/>
            <person name="Byrne A."/>
            <person name="Ruelas Castillo J."/>
            <person name="Vollmers C."/>
            <person name="Beinart R.A."/>
            <person name="Corbett-Detig R."/>
        </authorList>
    </citation>
    <scope>NUCLEOTIDE SEQUENCE [LARGE SCALE GENOMIC DNA]</scope>
    <source>
        <strain evidence="2">4727-3</strain>
    </source>
</reference>
<organism evidence="2 3">
    <name type="scientific">Candidatus Methanofishera endochildressiae</name>
    <dbReference type="NCBI Taxonomy" id="2738884"/>
    <lineage>
        <taxon>Bacteria</taxon>
        <taxon>Pseudomonadati</taxon>
        <taxon>Pseudomonadota</taxon>
        <taxon>Gammaproteobacteria</taxon>
        <taxon>Candidatus Methanofishera</taxon>
    </lineage>
</organism>
<protein>
    <submittedName>
        <fullName evidence="2">Uncharacterized protein</fullName>
    </submittedName>
</protein>
<proteinExistence type="predicted"/>
<dbReference type="AlphaFoldDB" id="A0A7Z0MNL2"/>
<name>A0A7Z0MNL2_9GAMM</name>
<feature type="transmembrane region" description="Helical" evidence="1">
    <location>
        <begin position="6"/>
        <end position="28"/>
    </location>
</feature>
<sequence>MVGDIFLVTFFMWIVAVCAFAPLGYFIYMYTMKSGEPFGDTEPHGDSESKVLDLAEMAIHKVQGLLGKK</sequence>
<dbReference type="Proteomes" id="UP000537890">
    <property type="component" value="Unassembled WGS sequence"/>
</dbReference>
<keyword evidence="1" id="KW-0812">Transmembrane</keyword>
<evidence type="ECO:0000256" key="1">
    <source>
        <dbReference type="SAM" id="Phobius"/>
    </source>
</evidence>
<keyword evidence="1" id="KW-1133">Transmembrane helix</keyword>
<evidence type="ECO:0000313" key="2">
    <source>
        <dbReference type="EMBL" id="NYT46996.1"/>
    </source>
</evidence>
<dbReference type="EMBL" id="JACCHS010000067">
    <property type="protein sequence ID" value="NYT46996.1"/>
    <property type="molecule type" value="Genomic_DNA"/>
</dbReference>
<accession>A0A7Z0MNL2</accession>
<gene>
    <name evidence="2" type="ORF">H0A75_04640</name>
</gene>
<evidence type="ECO:0000313" key="3">
    <source>
        <dbReference type="Proteomes" id="UP000537890"/>
    </source>
</evidence>
<comment type="caution">
    <text evidence="2">The sequence shown here is derived from an EMBL/GenBank/DDBJ whole genome shotgun (WGS) entry which is preliminary data.</text>
</comment>